<dbReference type="Pfam" id="PF03781">
    <property type="entry name" value="FGE-sulfatase"/>
    <property type="match status" value="1"/>
</dbReference>
<evidence type="ECO:0000313" key="2">
    <source>
        <dbReference type="EMBL" id="NQV66667.1"/>
    </source>
</evidence>
<sequence length="322" mass="34522">MIAPARYSVSGFCWQRYAAGLKLNPVGVGALLVILLQTFSLGANATAYQPASTTQVLIPGGDFMMGSDSGMADEQPIRKVAVRPFWLATSPVSVAQFSAFVRTTDYVTTAEGYGNSGVFDMNQGRWQMVTGASWSHPQGPNRSPAPADHPVTQVSWFDAVAYCKADGGRLPTEAEFEYAAKGAGQYGNPVYGFGETVKRDGEFLVNIFNGEFPLNNTAADGYLYTAPIGKTGITPLGLTDMAGNVWEWSADWYGPYTAQTGLPGAPVSSAAPEKSQRGGSFLCDEDVCHGYRTTGRTHSTPDTSLMHVGFRCAYDQQEVVGR</sequence>
<dbReference type="PANTHER" id="PTHR23150:SF19">
    <property type="entry name" value="FORMYLGLYCINE-GENERATING ENZYME"/>
    <property type="match status" value="1"/>
</dbReference>
<dbReference type="GO" id="GO:0120147">
    <property type="term" value="F:formylglycine-generating oxidase activity"/>
    <property type="evidence" value="ECO:0007669"/>
    <property type="project" value="TreeGrafter"/>
</dbReference>
<dbReference type="InterPro" id="IPR051043">
    <property type="entry name" value="Sulfatase_Mod_Factor_Kinase"/>
</dbReference>
<comment type="caution">
    <text evidence="2">The sequence shown here is derived from an EMBL/GenBank/DDBJ whole genome shotgun (WGS) entry which is preliminary data.</text>
</comment>
<dbReference type="EMBL" id="JABMOJ010000558">
    <property type="protein sequence ID" value="NQV66667.1"/>
    <property type="molecule type" value="Genomic_DNA"/>
</dbReference>
<reference evidence="2" key="1">
    <citation type="submission" date="2020-05" db="EMBL/GenBank/DDBJ databases">
        <title>Sulfur intermediates as new biogeochemical hubs in an aquatic model microbial ecosystem.</title>
        <authorList>
            <person name="Vigneron A."/>
        </authorList>
    </citation>
    <scope>NUCLEOTIDE SEQUENCE</scope>
    <source>
        <strain evidence="2">Bin.250</strain>
    </source>
</reference>
<evidence type="ECO:0000313" key="3">
    <source>
        <dbReference type="Proteomes" id="UP000754644"/>
    </source>
</evidence>
<dbReference type="SUPFAM" id="SSF56436">
    <property type="entry name" value="C-type lectin-like"/>
    <property type="match status" value="1"/>
</dbReference>
<dbReference type="InterPro" id="IPR005532">
    <property type="entry name" value="SUMF_dom"/>
</dbReference>
<gene>
    <name evidence="2" type="ORF">HQ497_15015</name>
</gene>
<organism evidence="2 3">
    <name type="scientific">SAR86 cluster bacterium</name>
    <dbReference type="NCBI Taxonomy" id="2030880"/>
    <lineage>
        <taxon>Bacteria</taxon>
        <taxon>Pseudomonadati</taxon>
        <taxon>Pseudomonadota</taxon>
        <taxon>Gammaproteobacteria</taxon>
        <taxon>SAR86 cluster</taxon>
    </lineage>
</organism>
<dbReference type="AlphaFoldDB" id="A0A972W1M3"/>
<protein>
    <submittedName>
        <fullName evidence="2">Formylglycine-generating enzyme family protein</fullName>
    </submittedName>
</protein>
<name>A0A972W1M3_9GAMM</name>
<dbReference type="InterPro" id="IPR042095">
    <property type="entry name" value="SUMF_sf"/>
</dbReference>
<accession>A0A972W1M3</accession>
<dbReference type="InterPro" id="IPR016187">
    <property type="entry name" value="CTDL_fold"/>
</dbReference>
<feature type="domain" description="Sulfatase-modifying factor enzyme-like" evidence="1">
    <location>
        <begin position="53"/>
        <end position="313"/>
    </location>
</feature>
<proteinExistence type="predicted"/>
<dbReference type="Gene3D" id="3.90.1580.10">
    <property type="entry name" value="paralog of FGE (formylglycine-generating enzyme)"/>
    <property type="match status" value="1"/>
</dbReference>
<evidence type="ECO:0000259" key="1">
    <source>
        <dbReference type="Pfam" id="PF03781"/>
    </source>
</evidence>
<dbReference type="PANTHER" id="PTHR23150">
    <property type="entry name" value="SULFATASE MODIFYING FACTOR 1, 2"/>
    <property type="match status" value="1"/>
</dbReference>
<dbReference type="Proteomes" id="UP000754644">
    <property type="component" value="Unassembled WGS sequence"/>
</dbReference>